<dbReference type="GeneID" id="9042722"/>
<dbReference type="PANTHER" id="PTHR23084">
    <property type="entry name" value="PHOSPHATIDYLINOSITOL-4-PHOSPHATE 5-KINASE RELATED"/>
    <property type="match status" value="1"/>
</dbReference>
<reference evidence="3 4" key="1">
    <citation type="submission" date="2008-07" db="EMBL/GenBank/DDBJ databases">
        <authorList>
            <person name="El-Sayed N."/>
            <person name="Caler E."/>
            <person name="Inman J."/>
            <person name="Amedeo P."/>
            <person name="Hass B."/>
            <person name="Wortman J."/>
        </authorList>
    </citation>
    <scope>NUCLEOTIDE SEQUENCE [LARGE SCALE GENOMIC DNA]</scope>
    <source>
        <strain evidence="4">ATCC 50983 / TXsc</strain>
    </source>
</reference>
<dbReference type="Pfam" id="PF02493">
    <property type="entry name" value="MORN"/>
    <property type="match status" value="5"/>
</dbReference>
<keyword evidence="4" id="KW-1185">Reference proteome</keyword>
<accession>C5L6C4</accession>
<dbReference type="Gene3D" id="2.20.110.10">
    <property type="entry name" value="Histone H3 K4-specific methyltransferase SET7/9 N-terminal domain"/>
    <property type="match status" value="2"/>
</dbReference>
<keyword evidence="1" id="KW-0677">Repeat</keyword>
<feature type="region of interest" description="Disordered" evidence="2">
    <location>
        <begin position="369"/>
        <end position="402"/>
    </location>
</feature>
<evidence type="ECO:0000256" key="2">
    <source>
        <dbReference type="SAM" id="MobiDB-lite"/>
    </source>
</evidence>
<feature type="region of interest" description="Disordered" evidence="2">
    <location>
        <begin position="1"/>
        <end position="21"/>
    </location>
</feature>
<dbReference type="InterPro" id="IPR036322">
    <property type="entry name" value="WD40_repeat_dom_sf"/>
</dbReference>
<name>C5L6C4_PERM5</name>
<dbReference type="InParanoid" id="C5L6C4"/>
<dbReference type="InterPro" id="IPR003409">
    <property type="entry name" value="MORN"/>
</dbReference>
<evidence type="ECO:0000313" key="4">
    <source>
        <dbReference type="Proteomes" id="UP000007800"/>
    </source>
</evidence>
<evidence type="ECO:0000313" key="3">
    <source>
        <dbReference type="EMBL" id="EER07751.1"/>
    </source>
</evidence>
<dbReference type="EMBL" id="GG679756">
    <property type="protein sequence ID" value="EER07751.1"/>
    <property type="molecule type" value="Genomic_DNA"/>
</dbReference>
<dbReference type="SMART" id="SM00698">
    <property type="entry name" value="MORN"/>
    <property type="match status" value="5"/>
</dbReference>
<organism evidence="4">
    <name type="scientific">Perkinsus marinus (strain ATCC 50983 / TXsc)</name>
    <dbReference type="NCBI Taxonomy" id="423536"/>
    <lineage>
        <taxon>Eukaryota</taxon>
        <taxon>Sar</taxon>
        <taxon>Alveolata</taxon>
        <taxon>Perkinsozoa</taxon>
        <taxon>Perkinsea</taxon>
        <taxon>Perkinsida</taxon>
        <taxon>Perkinsidae</taxon>
        <taxon>Perkinsus</taxon>
    </lineage>
</organism>
<sequence length="584" mass="62329">MVFLSTGPASEGRPQRASLASSKFSTPFPVIRGLEDSASKSVLEPRDYPADVGDGQDSSITFLGDVVRGMVWCNGVDGGRPQLLCAGDRGLTWLEVEDDVSHKPGSYSLSVRAGRPGTASDLELTDNNRPVRVSVTARGILVLGTTNGSLYTVDPTTREVTPFYSPSGEEEEEEDQLIDFDVATGGHLIAMISALGGLKVYHCNAMRRGPVYRRPVSGSGADSTGGGAGVVLSGSSSCRFIDSENIVAVTSGRHIQMFDLRVSPSAAACAVLSLSTGSAGSLSTSLTCLSTQPESGILCAGDSEGRMHVWDWRKGKASPTEPRVSRLAHSVNTSCCCETSAGPSSTLCMVSGGVDGQVCRWLWNPDSHGAGSSTMAPRDQNGQRRSKAERRWWPGLSPTTDSPLARMWNTKATAATTARGSNTRECNMMTGPGTKGKNGEYYEGQWEGGRAKGRGTYKGKRSRYRGSWVNGLKHGDGEEKWVDGCRYAGQYVEGNKHGIGCFKWPDNSSYWGQFHMDHIEGQGEFRWPDGRMYRGGWKDDRMHGDGKFSSPDGIFRGGGYADSCSLGGAGAVVSSSLSGIEGLE</sequence>
<protein>
    <submittedName>
        <fullName evidence="3">Uncharacterized protein</fullName>
    </submittedName>
</protein>
<dbReference type="Gene3D" id="2.130.10.10">
    <property type="entry name" value="YVTN repeat-like/Quinoprotein amine dehydrogenase"/>
    <property type="match status" value="1"/>
</dbReference>
<evidence type="ECO:0000256" key="1">
    <source>
        <dbReference type="ARBA" id="ARBA00022737"/>
    </source>
</evidence>
<dbReference type="PANTHER" id="PTHR23084:SF179">
    <property type="entry name" value="OS10G0565000 PROTEIN"/>
    <property type="match status" value="1"/>
</dbReference>
<gene>
    <name evidence="3" type="ORF">Pmar_PMAR029042</name>
</gene>
<dbReference type="SUPFAM" id="SSF50978">
    <property type="entry name" value="WD40 repeat-like"/>
    <property type="match status" value="1"/>
</dbReference>
<dbReference type="SUPFAM" id="SSF82185">
    <property type="entry name" value="Histone H3 K4-specific methyltransferase SET7/9 N-terminal domain"/>
    <property type="match status" value="1"/>
</dbReference>
<dbReference type="AlphaFoldDB" id="C5L6C4"/>
<dbReference type="Proteomes" id="UP000007800">
    <property type="component" value="Unassembled WGS sequence"/>
</dbReference>
<proteinExistence type="predicted"/>
<dbReference type="OrthoDB" id="437960at2759"/>
<dbReference type="InterPro" id="IPR015943">
    <property type="entry name" value="WD40/YVTN_repeat-like_dom_sf"/>
</dbReference>
<dbReference type="RefSeq" id="XP_002775935.1">
    <property type="nucleotide sequence ID" value="XM_002775889.1"/>
</dbReference>